<keyword evidence="2" id="KW-1185">Reference proteome</keyword>
<sequence length="119" mass="14021">MIHLIQSQNQRQIADWHISDNKSNNFSMNNALKLFEWIDLTMAPQLGGLFAKTFNTVSPNLKWQDWYDDFDFGFSTKARWKPNKKIKIQAIYNIGMLKFDNNFGEANAYQMKVSVVYKF</sequence>
<gene>
    <name evidence="1" type="ORF">GCM10023330_20440</name>
</gene>
<organism evidence="1 2">
    <name type="scientific">Litoribaculum gwangyangense</name>
    <dbReference type="NCBI Taxonomy" id="1130722"/>
    <lineage>
        <taxon>Bacteria</taxon>
        <taxon>Pseudomonadati</taxon>
        <taxon>Bacteroidota</taxon>
        <taxon>Flavobacteriia</taxon>
        <taxon>Flavobacteriales</taxon>
        <taxon>Flavobacteriaceae</taxon>
        <taxon>Litoribaculum</taxon>
    </lineage>
</organism>
<reference evidence="2" key="1">
    <citation type="journal article" date="2019" name="Int. J. Syst. Evol. Microbiol.">
        <title>The Global Catalogue of Microorganisms (GCM) 10K type strain sequencing project: providing services to taxonomists for standard genome sequencing and annotation.</title>
        <authorList>
            <consortium name="The Broad Institute Genomics Platform"/>
            <consortium name="The Broad Institute Genome Sequencing Center for Infectious Disease"/>
            <person name="Wu L."/>
            <person name="Ma J."/>
        </authorList>
    </citation>
    <scope>NUCLEOTIDE SEQUENCE [LARGE SCALE GENOMIC DNA]</scope>
    <source>
        <strain evidence="2">JCM 18325</strain>
    </source>
</reference>
<dbReference type="EMBL" id="BAABJW010000003">
    <property type="protein sequence ID" value="GAA4812841.1"/>
    <property type="molecule type" value="Genomic_DNA"/>
</dbReference>
<protein>
    <submittedName>
        <fullName evidence="1">Uncharacterized protein</fullName>
    </submittedName>
</protein>
<evidence type="ECO:0000313" key="2">
    <source>
        <dbReference type="Proteomes" id="UP001501433"/>
    </source>
</evidence>
<comment type="caution">
    <text evidence="1">The sequence shown here is derived from an EMBL/GenBank/DDBJ whole genome shotgun (WGS) entry which is preliminary data.</text>
</comment>
<proteinExistence type="predicted"/>
<name>A0ABP9CQ35_9FLAO</name>
<dbReference type="Proteomes" id="UP001501433">
    <property type="component" value="Unassembled WGS sequence"/>
</dbReference>
<evidence type="ECO:0000313" key="1">
    <source>
        <dbReference type="EMBL" id="GAA4812841.1"/>
    </source>
</evidence>
<accession>A0ABP9CQ35</accession>